<evidence type="ECO:0000313" key="9">
    <source>
        <dbReference type="EMBL" id="AHE55447.1"/>
    </source>
</evidence>
<dbReference type="GO" id="GO:0016740">
    <property type="term" value="F:transferase activity"/>
    <property type="evidence" value="ECO:0007669"/>
    <property type="project" value="UniProtKB-KW"/>
</dbReference>
<evidence type="ECO:0000256" key="3">
    <source>
        <dbReference type="ARBA" id="ARBA00022679"/>
    </source>
</evidence>
<name>W0AFX4_9SPHN</name>
<evidence type="ECO:0000313" key="10">
    <source>
        <dbReference type="Proteomes" id="UP000018851"/>
    </source>
</evidence>
<feature type="domain" description="L,D-TPase catalytic" evidence="8">
    <location>
        <begin position="157"/>
        <end position="305"/>
    </location>
</feature>
<dbReference type="InterPro" id="IPR052905">
    <property type="entry name" value="LD-transpeptidase_YkuD-like"/>
</dbReference>
<dbReference type="Gene3D" id="1.10.101.10">
    <property type="entry name" value="PGBD-like superfamily/PGBD"/>
    <property type="match status" value="1"/>
</dbReference>
<dbReference type="UniPathway" id="UPA00219"/>
<feature type="active site" description="Proton donor/acceptor" evidence="7">
    <location>
        <position position="264"/>
    </location>
</feature>
<keyword evidence="10" id="KW-1185">Reference proteome</keyword>
<dbReference type="Gene3D" id="2.40.440.10">
    <property type="entry name" value="L,D-transpeptidase catalytic domain-like"/>
    <property type="match status" value="1"/>
</dbReference>
<proteinExistence type="inferred from homology"/>
<feature type="active site" description="Nucleophile" evidence="7">
    <location>
        <position position="283"/>
    </location>
</feature>
<dbReference type="KEGG" id="ssan:NX02_18915"/>
<dbReference type="GO" id="GO:0004180">
    <property type="term" value="F:carboxypeptidase activity"/>
    <property type="evidence" value="ECO:0007669"/>
    <property type="project" value="UniProtKB-ARBA"/>
</dbReference>
<evidence type="ECO:0000256" key="6">
    <source>
        <dbReference type="ARBA" id="ARBA00023316"/>
    </source>
</evidence>
<evidence type="ECO:0000259" key="8">
    <source>
        <dbReference type="PROSITE" id="PS52029"/>
    </source>
</evidence>
<gene>
    <name evidence="9" type="ORF">NX02_18915</name>
</gene>
<dbReference type="PROSITE" id="PS52029">
    <property type="entry name" value="LD_TPASE"/>
    <property type="match status" value="1"/>
</dbReference>
<evidence type="ECO:0000256" key="2">
    <source>
        <dbReference type="ARBA" id="ARBA00005992"/>
    </source>
</evidence>
<dbReference type="EMBL" id="CP006644">
    <property type="protein sequence ID" value="AHE55447.1"/>
    <property type="molecule type" value="Genomic_DNA"/>
</dbReference>
<dbReference type="GO" id="GO:0071555">
    <property type="term" value="P:cell wall organization"/>
    <property type="evidence" value="ECO:0007669"/>
    <property type="project" value="UniProtKB-UniRule"/>
</dbReference>
<dbReference type="PANTHER" id="PTHR41533">
    <property type="entry name" value="L,D-TRANSPEPTIDASE HI_1667-RELATED"/>
    <property type="match status" value="1"/>
</dbReference>
<dbReference type="Pfam" id="PF03734">
    <property type="entry name" value="YkuD"/>
    <property type="match status" value="1"/>
</dbReference>
<dbReference type="GO" id="GO:0009252">
    <property type="term" value="P:peptidoglycan biosynthetic process"/>
    <property type="evidence" value="ECO:0007669"/>
    <property type="project" value="UniProtKB-UniPathway"/>
</dbReference>
<evidence type="ECO:0000256" key="1">
    <source>
        <dbReference type="ARBA" id="ARBA00004752"/>
    </source>
</evidence>
<dbReference type="InterPro" id="IPR005490">
    <property type="entry name" value="LD_TPept_cat_dom"/>
</dbReference>
<dbReference type="PATRIC" id="fig|1123269.5.peg.3700"/>
<comment type="pathway">
    <text evidence="1 7">Cell wall biogenesis; peptidoglycan biosynthesis.</text>
</comment>
<keyword evidence="4 7" id="KW-0133">Cell shape</keyword>
<organism evidence="9 10">
    <name type="scientific">Sphingomonas sanxanigenens DSM 19645 = NX02</name>
    <dbReference type="NCBI Taxonomy" id="1123269"/>
    <lineage>
        <taxon>Bacteria</taxon>
        <taxon>Pseudomonadati</taxon>
        <taxon>Pseudomonadota</taxon>
        <taxon>Alphaproteobacteria</taxon>
        <taxon>Sphingomonadales</taxon>
        <taxon>Sphingomonadaceae</taxon>
        <taxon>Sphingomonas</taxon>
    </lineage>
</organism>
<keyword evidence="3" id="KW-0808">Transferase</keyword>
<dbReference type="GO" id="GO:0008360">
    <property type="term" value="P:regulation of cell shape"/>
    <property type="evidence" value="ECO:0007669"/>
    <property type="project" value="UniProtKB-UniRule"/>
</dbReference>
<dbReference type="AlphaFoldDB" id="W0AFX4"/>
<dbReference type="eggNOG" id="COG2989">
    <property type="taxonomic scope" value="Bacteria"/>
</dbReference>
<dbReference type="SUPFAM" id="SSF141523">
    <property type="entry name" value="L,D-transpeptidase catalytic domain-like"/>
    <property type="match status" value="1"/>
</dbReference>
<dbReference type="STRING" id="1123269.NX02_18915"/>
<dbReference type="InterPro" id="IPR038063">
    <property type="entry name" value="Transpep_catalytic_dom"/>
</dbReference>
<reference evidence="9 10" key="1">
    <citation type="submission" date="2013-07" db="EMBL/GenBank/DDBJ databases">
        <title>Completed genome of Sphingomonas sanxanigenens NX02.</title>
        <authorList>
            <person name="Ma T."/>
            <person name="Huang H."/>
            <person name="Wu M."/>
            <person name="Li X."/>
            <person name="Li G."/>
        </authorList>
    </citation>
    <scope>NUCLEOTIDE SEQUENCE [LARGE SCALE GENOMIC DNA]</scope>
    <source>
        <strain evidence="9 10">NX02</strain>
    </source>
</reference>
<keyword evidence="6 7" id="KW-0961">Cell wall biogenesis/degradation</keyword>
<protein>
    <recommendedName>
        <fullName evidence="8">L,D-TPase catalytic domain-containing protein</fullName>
    </recommendedName>
</protein>
<dbReference type="Proteomes" id="UP000018851">
    <property type="component" value="Chromosome"/>
</dbReference>
<dbReference type="CDD" id="cd16913">
    <property type="entry name" value="YkuD_like"/>
    <property type="match status" value="1"/>
</dbReference>
<dbReference type="PANTHER" id="PTHR41533:SF2">
    <property type="entry name" value="BLR7131 PROTEIN"/>
    <property type="match status" value="1"/>
</dbReference>
<keyword evidence="5 7" id="KW-0573">Peptidoglycan synthesis</keyword>
<evidence type="ECO:0000256" key="7">
    <source>
        <dbReference type="PROSITE-ProRule" id="PRU01373"/>
    </source>
</evidence>
<dbReference type="InterPro" id="IPR036366">
    <property type="entry name" value="PGBDSf"/>
</dbReference>
<dbReference type="HOGENOM" id="CLU_020360_3_2_5"/>
<comment type="similarity">
    <text evidence="2">Belongs to the YkuD family.</text>
</comment>
<accession>W0AFX4</accession>
<evidence type="ECO:0000256" key="4">
    <source>
        <dbReference type="ARBA" id="ARBA00022960"/>
    </source>
</evidence>
<evidence type="ECO:0000256" key="5">
    <source>
        <dbReference type="ARBA" id="ARBA00022984"/>
    </source>
</evidence>
<dbReference type="SUPFAM" id="SSF47090">
    <property type="entry name" value="PGBD-like"/>
    <property type="match status" value="1"/>
</dbReference>
<sequence>MPRPIADLAKQLDNALTEGTLREWLAALAPRDEEYARLSLRYLELRALPRDDGDPGIGSGLIEVGDADPRVSAIVEQLVMGEYLPPDAAPDTESPPIYTDRVANAVKALQRDYGIAADRIVGPATLRVLNLGAGDKARAIAVALERRRWLEREPPATRIDVNTAASLLHYYREGVLVDTRRVVAGKPGTETPPLQSPIYRLVANPTWTVPKSIQHGELAGVGAAYLQRHNMELRGGWIVQRSGTDNALGLVKFDMHNEHAIYLHDTSAPELFERSHRHRSHGCVRVEDALGFARMLAEDQGITEAWEAARGGGEQQFVQLSTEIPVRLIYRNVFIDKDGKVAFRTDPYGWNGPIAKALGFAERADTKLRSDETDIAP</sequence>
<dbReference type="InterPro" id="IPR036365">
    <property type="entry name" value="PGBD-like_sf"/>
</dbReference>